<dbReference type="GO" id="GO:0016020">
    <property type="term" value="C:membrane"/>
    <property type="evidence" value="ECO:0007669"/>
    <property type="project" value="InterPro"/>
</dbReference>
<keyword evidence="3 5" id="KW-1133">Transmembrane helix</keyword>
<keyword evidence="2 5" id="KW-0812">Transmembrane</keyword>
<accession>A0A835LU95</accession>
<evidence type="ECO:0000313" key="6">
    <source>
        <dbReference type="EMBL" id="KAF9608438.1"/>
    </source>
</evidence>
<name>A0A835LU95_9MAGN</name>
<dbReference type="EMBL" id="JADFTS010000004">
    <property type="protein sequence ID" value="KAF9608438.1"/>
    <property type="molecule type" value="Genomic_DNA"/>
</dbReference>
<keyword evidence="4 5" id="KW-0472">Membrane</keyword>
<organism evidence="6 7">
    <name type="scientific">Coptis chinensis</name>
    <dbReference type="NCBI Taxonomy" id="261450"/>
    <lineage>
        <taxon>Eukaryota</taxon>
        <taxon>Viridiplantae</taxon>
        <taxon>Streptophyta</taxon>
        <taxon>Embryophyta</taxon>
        <taxon>Tracheophyta</taxon>
        <taxon>Spermatophyta</taxon>
        <taxon>Magnoliopsida</taxon>
        <taxon>Ranunculales</taxon>
        <taxon>Ranunculaceae</taxon>
        <taxon>Coptidoideae</taxon>
        <taxon>Coptis</taxon>
    </lineage>
</organism>
<reference evidence="6 7" key="1">
    <citation type="submission" date="2020-10" db="EMBL/GenBank/DDBJ databases">
        <title>The Coptis chinensis genome and diversification of protoberbering-type alkaloids.</title>
        <authorList>
            <person name="Wang B."/>
            <person name="Shu S."/>
            <person name="Song C."/>
            <person name="Liu Y."/>
        </authorList>
    </citation>
    <scope>NUCLEOTIDE SEQUENCE [LARGE SCALE GENOMIC DNA]</scope>
    <source>
        <strain evidence="6">HL-2020</strain>
        <tissue evidence="6">Leaf</tissue>
    </source>
</reference>
<feature type="transmembrane region" description="Helical" evidence="5">
    <location>
        <begin position="282"/>
        <end position="300"/>
    </location>
</feature>
<dbReference type="AlphaFoldDB" id="A0A835LU95"/>
<dbReference type="InterPro" id="IPR037185">
    <property type="entry name" value="EmrE-like"/>
</dbReference>
<dbReference type="Proteomes" id="UP000631114">
    <property type="component" value="Unassembled WGS sequence"/>
</dbReference>
<feature type="transmembrane region" description="Helical" evidence="5">
    <location>
        <begin position="255"/>
        <end position="276"/>
    </location>
</feature>
<evidence type="ECO:0000313" key="7">
    <source>
        <dbReference type="Proteomes" id="UP000631114"/>
    </source>
</evidence>
<comment type="subcellular location">
    <subcellularLocation>
        <location evidence="1">Membrane</location>
        <topology evidence="1">Multi-pass membrane protein</topology>
    </subcellularLocation>
</comment>
<dbReference type="InterPro" id="IPR030184">
    <property type="entry name" value="WAT1-related"/>
</dbReference>
<feature type="transmembrane region" description="Helical" evidence="5">
    <location>
        <begin position="205"/>
        <end position="224"/>
    </location>
</feature>
<dbReference type="OrthoDB" id="1728340at2759"/>
<feature type="transmembrane region" description="Helical" evidence="5">
    <location>
        <begin position="173"/>
        <end position="193"/>
    </location>
</feature>
<proteinExistence type="predicted"/>
<evidence type="ECO:0000256" key="3">
    <source>
        <dbReference type="ARBA" id="ARBA00022989"/>
    </source>
</evidence>
<dbReference type="PANTHER" id="PTHR31218">
    <property type="entry name" value="WAT1-RELATED PROTEIN"/>
    <property type="match status" value="1"/>
</dbReference>
<evidence type="ECO:0000256" key="1">
    <source>
        <dbReference type="ARBA" id="ARBA00004141"/>
    </source>
</evidence>
<feature type="transmembrane region" description="Helical" evidence="5">
    <location>
        <begin position="54"/>
        <end position="72"/>
    </location>
</feature>
<evidence type="ECO:0000256" key="2">
    <source>
        <dbReference type="ARBA" id="ARBA00022692"/>
    </source>
</evidence>
<protein>
    <recommendedName>
        <fullName evidence="8">WAT1-related protein</fullName>
    </recommendedName>
</protein>
<dbReference type="SUPFAM" id="SSF103481">
    <property type="entry name" value="Multidrug resistance efflux transporter EmrE"/>
    <property type="match status" value="2"/>
</dbReference>
<comment type="caution">
    <text evidence="6">The sequence shown here is derived from an EMBL/GenBank/DDBJ whole genome shotgun (WGS) entry which is preliminary data.</text>
</comment>
<keyword evidence="7" id="KW-1185">Reference proteome</keyword>
<gene>
    <name evidence="6" type="ORF">IFM89_009804</name>
</gene>
<evidence type="ECO:0008006" key="8">
    <source>
        <dbReference type="Google" id="ProtNLM"/>
    </source>
</evidence>
<feature type="non-terminal residue" evidence="6">
    <location>
        <position position="366"/>
    </location>
</feature>
<feature type="transmembrane region" description="Helical" evidence="5">
    <location>
        <begin position="230"/>
        <end position="248"/>
    </location>
</feature>
<dbReference type="GO" id="GO:0022857">
    <property type="term" value="F:transmembrane transporter activity"/>
    <property type="evidence" value="ECO:0007669"/>
    <property type="project" value="InterPro"/>
</dbReference>
<evidence type="ECO:0000256" key="5">
    <source>
        <dbReference type="SAM" id="Phobius"/>
    </source>
</evidence>
<feature type="transmembrane region" description="Helical" evidence="5">
    <location>
        <begin position="126"/>
        <end position="144"/>
    </location>
</feature>
<evidence type="ECO:0000256" key="4">
    <source>
        <dbReference type="ARBA" id="ARBA00023136"/>
    </source>
</evidence>
<feature type="transmembrane region" description="Helical" evidence="5">
    <location>
        <begin position="92"/>
        <end position="114"/>
    </location>
</feature>
<feature type="transmembrane region" description="Helical" evidence="5">
    <location>
        <begin position="20"/>
        <end position="42"/>
    </location>
</feature>
<sequence>RNQMGDQGKYRNLIANFSKVKAYLAMVTLQCGYAGMVILTMLCLNRGLNHNILVVYRNAAATIVVAPFALIFERPVIDQNLYYMGMKYTSATFASAILNIQPAVTFTMALIFRLEKVKIKSIHSQAKIAGTIVSLGGAMIMTLYKGPIIDMVWSTRENHSGSTSISTSTAQNWFVGTLMLLGSCTTWSGFFILQSITLKEYPAELSLTSLIVFMGVIQGGVVALVMERDFSAWGIVGSAFAYYVQGVVMKDRGPVFVTAFNPLCMIIVAVLGTMIIAEPLHLGSLIGSLVIVVGLYSVIWGKSKDQSGSSTLTDGNASCFELPIAAKYSNKIGIPMSVIDRDNTIPKVNSGTTKSEVPIEMLISHK</sequence>